<proteinExistence type="predicted"/>
<feature type="domain" description="HTH cro/C1-type" evidence="1">
    <location>
        <begin position="8"/>
        <end position="61"/>
    </location>
</feature>
<dbReference type="InterPro" id="IPR001387">
    <property type="entry name" value="Cro/C1-type_HTH"/>
</dbReference>
<dbReference type="SUPFAM" id="SSF47413">
    <property type="entry name" value="lambda repressor-like DNA-binding domains"/>
    <property type="match status" value="1"/>
</dbReference>
<sequence>MSDFPTRLKIVRENTGLSQATFGAMGGVLQQAQYKYEKGTRKPDIEYLMSLAEHGIDVQYLITGSVSSHQLSNIDNELISLFKKADPTIQKAIFKLLGHESENPNK</sequence>
<gene>
    <name evidence="2" type="ORF">J7561_07775</name>
</gene>
<organism evidence="2 3">
    <name type="scientific">Wohlfahrtiimonas chitiniclastica</name>
    <dbReference type="NCBI Taxonomy" id="400946"/>
    <lineage>
        <taxon>Bacteria</taxon>
        <taxon>Pseudomonadati</taxon>
        <taxon>Pseudomonadota</taxon>
        <taxon>Gammaproteobacteria</taxon>
        <taxon>Cardiobacteriales</taxon>
        <taxon>Ignatzschineriaceae</taxon>
        <taxon>Wohlfahrtiimonas</taxon>
    </lineage>
</organism>
<protein>
    <submittedName>
        <fullName evidence="2">Helix-turn-helix transcriptional regulator</fullName>
    </submittedName>
</protein>
<dbReference type="EMBL" id="JAGIBU010000007">
    <property type="protein sequence ID" value="MBS7825098.1"/>
    <property type="molecule type" value="Genomic_DNA"/>
</dbReference>
<dbReference type="GO" id="GO:0003677">
    <property type="term" value="F:DNA binding"/>
    <property type="evidence" value="ECO:0007669"/>
    <property type="project" value="InterPro"/>
</dbReference>
<dbReference type="Gene3D" id="1.10.260.40">
    <property type="entry name" value="lambda repressor-like DNA-binding domains"/>
    <property type="match status" value="1"/>
</dbReference>
<dbReference type="GeneID" id="58264261"/>
<comment type="caution">
    <text evidence="2">The sequence shown here is derived from an EMBL/GenBank/DDBJ whole genome shotgun (WGS) entry which is preliminary data.</text>
</comment>
<dbReference type="CDD" id="cd00093">
    <property type="entry name" value="HTH_XRE"/>
    <property type="match status" value="1"/>
</dbReference>
<evidence type="ECO:0000259" key="1">
    <source>
        <dbReference type="PROSITE" id="PS50943"/>
    </source>
</evidence>
<dbReference type="AlphaFoldDB" id="A0AB35C157"/>
<dbReference type="SMART" id="SM00530">
    <property type="entry name" value="HTH_XRE"/>
    <property type="match status" value="1"/>
</dbReference>
<name>A0AB35C157_9GAMM</name>
<dbReference type="InterPro" id="IPR010982">
    <property type="entry name" value="Lambda_DNA-bd_dom_sf"/>
</dbReference>
<dbReference type="Pfam" id="PF01381">
    <property type="entry name" value="HTH_3"/>
    <property type="match status" value="1"/>
</dbReference>
<dbReference type="Proteomes" id="UP000680020">
    <property type="component" value="Unassembled WGS sequence"/>
</dbReference>
<reference evidence="2" key="1">
    <citation type="submission" date="2021-03" db="EMBL/GenBank/DDBJ databases">
        <title>Identification and antibiotic profiling of Wohlfahrtiimonas chitiniclastica, an underestimated human pathogen.</title>
        <authorList>
            <person name="Kopf A."/>
            <person name="Bunk B."/>
            <person name="Coldewey S."/>
            <person name="Gunzer F."/>
            <person name="Riedel T."/>
            <person name="Schroettner P."/>
        </authorList>
    </citation>
    <scope>NUCLEOTIDE SEQUENCE</scope>
    <source>
        <strain evidence="2">DSM 100917</strain>
    </source>
</reference>
<dbReference type="RefSeq" id="WP_094489025.1">
    <property type="nucleotide sequence ID" value="NZ_JAGIBT010000002.1"/>
</dbReference>
<dbReference type="PROSITE" id="PS50943">
    <property type="entry name" value="HTH_CROC1"/>
    <property type="match status" value="1"/>
</dbReference>
<accession>A0AB35C157</accession>
<evidence type="ECO:0000313" key="3">
    <source>
        <dbReference type="Proteomes" id="UP000680020"/>
    </source>
</evidence>
<evidence type="ECO:0000313" key="2">
    <source>
        <dbReference type="EMBL" id="MBS7825098.1"/>
    </source>
</evidence>